<dbReference type="InterPro" id="IPR035940">
    <property type="entry name" value="CAP_sf"/>
</dbReference>
<dbReference type="CDD" id="cd05380">
    <property type="entry name" value="CAP_euk"/>
    <property type="match status" value="1"/>
</dbReference>
<dbReference type="InterPro" id="IPR014044">
    <property type="entry name" value="CAP_dom"/>
</dbReference>
<organism evidence="2 3">
    <name type="scientific">Ancylostoma ceylanicum</name>
    <dbReference type="NCBI Taxonomy" id="53326"/>
    <lineage>
        <taxon>Eukaryota</taxon>
        <taxon>Metazoa</taxon>
        <taxon>Ecdysozoa</taxon>
        <taxon>Nematoda</taxon>
        <taxon>Chromadorea</taxon>
        <taxon>Rhabditida</taxon>
        <taxon>Rhabditina</taxon>
        <taxon>Rhabditomorpha</taxon>
        <taxon>Strongyloidea</taxon>
        <taxon>Ancylostomatidae</taxon>
        <taxon>Ancylostomatinae</taxon>
        <taxon>Ancylostoma</taxon>
    </lineage>
</organism>
<evidence type="ECO:0000259" key="1">
    <source>
        <dbReference type="SMART" id="SM00198"/>
    </source>
</evidence>
<protein>
    <recommendedName>
        <fullName evidence="1">SCP domain-containing protein</fullName>
    </recommendedName>
</protein>
<dbReference type="AlphaFoldDB" id="A0A016VYJ8"/>
<sequence length="340" mass="37811">MVTIHSSHGNECLKRAPTLVVHHSAYIHLGAMELPVLVALLATLQFYANIATSATEFKCNNPLITDKWREEVLNLHNKLRRRLSDGKQKGSNGMLPKGGNINQLNWDCNMEMLVDEKIEKCDETTATPPVVQPDPYGAAKQMVSIKSSEECDATSKAKEILNKWWKDGAAKQDINKQVAAVDSFTQMAYAKTDGFACSYRRCGGKFFLVCFYNKSPTQGGELYGAPKNNQACDNCEKYPPNTGTEVACEDFLCQYPLTPGKILSVTGSSGSPQRPLCGFVSQGRNFPRDRCPVPLLGTPFPNVSRAFQAGIPKLIKNQIDDFERGRMYLHNRREDESGYE</sequence>
<proteinExistence type="predicted"/>
<evidence type="ECO:0000313" key="3">
    <source>
        <dbReference type="Proteomes" id="UP000024635"/>
    </source>
</evidence>
<comment type="caution">
    <text evidence="2">The sequence shown here is derived from an EMBL/GenBank/DDBJ whole genome shotgun (WGS) entry which is preliminary data.</text>
</comment>
<name>A0A016VYJ8_9BILA</name>
<accession>A0A016VYJ8</accession>
<dbReference type="Gene3D" id="3.40.33.10">
    <property type="entry name" value="CAP"/>
    <property type="match status" value="1"/>
</dbReference>
<evidence type="ECO:0000313" key="2">
    <source>
        <dbReference type="EMBL" id="EYC32072.1"/>
    </source>
</evidence>
<dbReference type="SMART" id="SM00198">
    <property type="entry name" value="SCP"/>
    <property type="match status" value="1"/>
</dbReference>
<feature type="domain" description="SCP" evidence="1">
    <location>
        <begin position="67"/>
        <end position="216"/>
    </location>
</feature>
<keyword evidence="3" id="KW-1185">Reference proteome</keyword>
<dbReference type="Pfam" id="PF00188">
    <property type="entry name" value="CAP"/>
    <property type="match status" value="1"/>
</dbReference>
<dbReference type="OrthoDB" id="10381802at2759"/>
<dbReference type="STRING" id="53326.A0A016VYJ8"/>
<reference evidence="3" key="1">
    <citation type="journal article" date="2015" name="Nat. Genet.">
        <title>The genome and transcriptome of the zoonotic hookworm Ancylostoma ceylanicum identify infection-specific gene families.</title>
        <authorList>
            <person name="Schwarz E.M."/>
            <person name="Hu Y."/>
            <person name="Antoshechkin I."/>
            <person name="Miller M.M."/>
            <person name="Sternberg P.W."/>
            <person name="Aroian R.V."/>
        </authorList>
    </citation>
    <scope>NUCLEOTIDE SEQUENCE</scope>
    <source>
        <strain evidence="3">HY135</strain>
    </source>
</reference>
<dbReference type="Proteomes" id="UP000024635">
    <property type="component" value="Unassembled WGS sequence"/>
</dbReference>
<gene>
    <name evidence="2" type="primary">Acey_s0003.g1384</name>
    <name evidence="2" type="synonym">ASP-s0003.g1384</name>
    <name evidence="2" type="ORF">Y032_0003g1384</name>
</gene>
<dbReference type="SUPFAM" id="SSF55797">
    <property type="entry name" value="PR-1-like"/>
    <property type="match status" value="1"/>
</dbReference>
<dbReference type="EMBL" id="JARK01001339">
    <property type="protein sequence ID" value="EYC32072.1"/>
    <property type="molecule type" value="Genomic_DNA"/>
</dbReference>